<dbReference type="SUPFAM" id="SSF53335">
    <property type="entry name" value="S-adenosyl-L-methionine-dependent methyltransferases"/>
    <property type="match status" value="1"/>
</dbReference>
<dbReference type="Pfam" id="PF03492">
    <property type="entry name" value="Methyltransf_7"/>
    <property type="match status" value="1"/>
</dbReference>
<evidence type="ECO:0000256" key="4">
    <source>
        <dbReference type="ARBA" id="ARBA00022842"/>
    </source>
</evidence>
<dbReference type="InterPro" id="IPR029063">
    <property type="entry name" value="SAM-dependent_MTases_sf"/>
</dbReference>
<keyword evidence="1 5" id="KW-0489">Methyltransferase</keyword>
<evidence type="ECO:0000313" key="6">
    <source>
        <dbReference type="Proteomes" id="UP000250321"/>
    </source>
</evidence>
<dbReference type="Gene3D" id="1.10.1200.270">
    <property type="entry name" value="Methyltransferase, alpha-helical capping domain"/>
    <property type="match status" value="1"/>
</dbReference>
<keyword evidence="3" id="KW-0479">Metal-binding</keyword>
<name>A0A314ZE57_PRUYE</name>
<keyword evidence="6" id="KW-1185">Reference proteome</keyword>
<dbReference type="GO" id="GO:0032259">
    <property type="term" value="P:methylation"/>
    <property type="evidence" value="ECO:0007669"/>
    <property type="project" value="UniProtKB-KW"/>
</dbReference>
<gene>
    <name evidence="5" type="ORF">Pyn_28921</name>
</gene>
<proteinExistence type="predicted"/>
<evidence type="ECO:0000256" key="1">
    <source>
        <dbReference type="ARBA" id="ARBA00022603"/>
    </source>
</evidence>
<accession>A0A314ZE57</accession>
<evidence type="ECO:0000313" key="5">
    <source>
        <dbReference type="EMBL" id="PQQ15528.1"/>
    </source>
</evidence>
<reference evidence="5 6" key="1">
    <citation type="submission" date="2018-02" db="EMBL/GenBank/DDBJ databases">
        <title>Draft genome of wild Prunus yedoensis var. nudiflora.</title>
        <authorList>
            <person name="Baek S."/>
            <person name="Kim J.-H."/>
            <person name="Choi K."/>
            <person name="Kim G.-B."/>
            <person name="Cho A."/>
            <person name="Jang H."/>
            <person name="Shin C.-H."/>
            <person name="Yu H.-J."/>
            <person name="Mun J.-H."/>
        </authorList>
    </citation>
    <scope>NUCLEOTIDE SEQUENCE [LARGE SCALE GENOMIC DNA]</scope>
    <source>
        <strain evidence="6">cv. Jeju island</strain>
        <tissue evidence="5">Leaf</tissue>
    </source>
</reference>
<evidence type="ECO:0000256" key="3">
    <source>
        <dbReference type="ARBA" id="ARBA00022723"/>
    </source>
</evidence>
<evidence type="ECO:0000256" key="2">
    <source>
        <dbReference type="ARBA" id="ARBA00022679"/>
    </source>
</evidence>
<dbReference type="AlphaFoldDB" id="A0A314ZE57"/>
<dbReference type="Gene3D" id="3.40.50.150">
    <property type="entry name" value="Vaccinia Virus protein VP39"/>
    <property type="match status" value="1"/>
</dbReference>
<dbReference type="PANTHER" id="PTHR31009">
    <property type="entry name" value="S-ADENOSYL-L-METHIONINE:CARBOXYL METHYLTRANSFERASE FAMILY PROTEIN"/>
    <property type="match status" value="1"/>
</dbReference>
<sequence length="356" mass="39170">MAEEFPMTGGDGPNSYAKNSNSQRVAADGAWGMLVASIFENLDIQTLPSRPTTASSTIFRIADLGCSVGPNTFIQVNNIIDAVSQKYHQSAVELPEIQVYFNDLVSNDFNYLFATLPRDRQYFAAGVPGPFHGRLFPKASLNFVYSSYALHWLSKLPQELGDANSPAFNKGRILHGSAPYEVGQAYTAQYAKDIECFFHARGQELAPGGLMVLLIPGRPHGTLPAQSSLAPYYAPLESTLADMVNEGLLSEDKFDSFNLPFYCPSVEELGTLIEENGCFDILKFEIEAAQTPAIFPNVQECRAGMENILKNHFGDEIIELLFDRYSKNKNIAGSASLFADDGLAVGFFVLVKRKYL</sequence>
<dbReference type="Proteomes" id="UP000250321">
    <property type="component" value="Unassembled WGS sequence"/>
</dbReference>
<dbReference type="OrthoDB" id="1523883at2759"/>
<organism evidence="5 6">
    <name type="scientific">Prunus yedoensis var. nudiflora</name>
    <dbReference type="NCBI Taxonomy" id="2094558"/>
    <lineage>
        <taxon>Eukaryota</taxon>
        <taxon>Viridiplantae</taxon>
        <taxon>Streptophyta</taxon>
        <taxon>Embryophyta</taxon>
        <taxon>Tracheophyta</taxon>
        <taxon>Spermatophyta</taxon>
        <taxon>Magnoliopsida</taxon>
        <taxon>eudicotyledons</taxon>
        <taxon>Gunneridae</taxon>
        <taxon>Pentapetalae</taxon>
        <taxon>rosids</taxon>
        <taxon>fabids</taxon>
        <taxon>Rosales</taxon>
        <taxon>Rosaceae</taxon>
        <taxon>Amygdaloideae</taxon>
        <taxon>Amygdaleae</taxon>
        <taxon>Prunus</taxon>
    </lineage>
</organism>
<protein>
    <submittedName>
        <fullName evidence="5">Putative S-adenosylmethionine-dependent methyltransferase</fullName>
    </submittedName>
</protein>
<dbReference type="EMBL" id="PJQY01000227">
    <property type="protein sequence ID" value="PQQ15528.1"/>
    <property type="molecule type" value="Genomic_DNA"/>
</dbReference>
<keyword evidence="4" id="KW-0460">Magnesium</keyword>
<dbReference type="GO" id="GO:0046872">
    <property type="term" value="F:metal ion binding"/>
    <property type="evidence" value="ECO:0007669"/>
    <property type="project" value="UniProtKB-KW"/>
</dbReference>
<keyword evidence="2 5" id="KW-0808">Transferase</keyword>
<dbReference type="InterPro" id="IPR005299">
    <property type="entry name" value="MeTrfase_7"/>
</dbReference>
<dbReference type="InterPro" id="IPR042086">
    <property type="entry name" value="MeTrfase_capping"/>
</dbReference>
<comment type="caution">
    <text evidence="5">The sequence shown here is derived from an EMBL/GenBank/DDBJ whole genome shotgun (WGS) entry which is preliminary data.</text>
</comment>
<dbReference type="GO" id="GO:0008168">
    <property type="term" value="F:methyltransferase activity"/>
    <property type="evidence" value="ECO:0007669"/>
    <property type="project" value="UniProtKB-KW"/>
</dbReference>